<dbReference type="Pfam" id="PF14316">
    <property type="entry name" value="DUF4381"/>
    <property type="match status" value="1"/>
</dbReference>
<keyword evidence="1" id="KW-1133">Transmembrane helix</keyword>
<dbReference type="RefSeq" id="WP_279253118.1">
    <property type="nucleotide sequence ID" value="NZ_SHNP01000004.1"/>
</dbReference>
<feature type="transmembrane region" description="Helical" evidence="1">
    <location>
        <begin position="28"/>
        <end position="48"/>
    </location>
</feature>
<name>A0ABT3SWG4_9GAMM</name>
<evidence type="ECO:0000256" key="1">
    <source>
        <dbReference type="SAM" id="Phobius"/>
    </source>
</evidence>
<keyword evidence="1" id="KW-0812">Transmembrane</keyword>
<accession>A0ABT3SWG4</accession>
<organism evidence="2 3">
    <name type="scientific">Candidatus Seongchinamella marina</name>
    <dbReference type="NCBI Taxonomy" id="2518990"/>
    <lineage>
        <taxon>Bacteria</taxon>
        <taxon>Pseudomonadati</taxon>
        <taxon>Pseudomonadota</taxon>
        <taxon>Gammaproteobacteria</taxon>
        <taxon>Cellvibrionales</taxon>
        <taxon>Halieaceae</taxon>
        <taxon>Seongchinamella</taxon>
    </lineage>
</organism>
<proteinExistence type="predicted"/>
<keyword evidence="3" id="KW-1185">Reference proteome</keyword>
<protein>
    <submittedName>
        <fullName evidence="2">DUF4381 domain-containing protein</fullName>
    </submittedName>
</protein>
<comment type="caution">
    <text evidence="2">The sequence shown here is derived from an EMBL/GenBank/DDBJ whole genome shotgun (WGS) entry which is preliminary data.</text>
</comment>
<evidence type="ECO:0000313" key="3">
    <source>
        <dbReference type="Proteomes" id="UP001143307"/>
    </source>
</evidence>
<dbReference type="Proteomes" id="UP001143307">
    <property type="component" value="Unassembled WGS sequence"/>
</dbReference>
<reference evidence="2" key="1">
    <citation type="submission" date="2019-02" db="EMBL/GenBank/DDBJ databases">
        <authorList>
            <person name="Li S.-H."/>
        </authorList>
    </citation>
    <scope>NUCLEOTIDE SEQUENCE</scope>
    <source>
        <strain evidence="2">IMCC8485</strain>
    </source>
</reference>
<dbReference type="InterPro" id="IPR025489">
    <property type="entry name" value="DUF4381"/>
</dbReference>
<dbReference type="EMBL" id="SHNP01000004">
    <property type="protein sequence ID" value="MCX2974335.1"/>
    <property type="molecule type" value="Genomic_DNA"/>
</dbReference>
<keyword evidence="1" id="KW-0472">Membrane</keyword>
<sequence length="158" mass="17748">MNPVDPLAQLNPLREPVAIGWWPLAPGWWLLIAIIAVGCALVAWRLMLRYRRNAYRRQGIATLNEIRNRWQNDGDTGACLTRTNALLKAVALRAYPQRDVASITGESWQAFLNDSGMADGEFLLPPLQAQYQAIPVSTDIEGHLHTSALWINKHKVKP</sequence>
<gene>
    <name evidence="2" type="ORF">EYC87_12145</name>
</gene>
<evidence type="ECO:0000313" key="2">
    <source>
        <dbReference type="EMBL" id="MCX2974335.1"/>
    </source>
</evidence>